<name>A0ABS4GC04_9FIRM</name>
<organism evidence="1 2">
    <name type="scientific">Sedimentibacter acidaminivorans</name>
    <dbReference type="NCBI Taxonomy" id="913099"/>
    <lineage>
        <taxon>Bacteria</taxon>
        <taxon>Bacillati</taxon>
        <taxon>Bacillota</taxon>
        <taxon>Tissierellia</taxon>
        <taxon>Sedimentibacter</taxon>
    </lineage>
</organism>
<protein>
    <recommendedName>
        <fullName evidence="3">Lipoprotein</fullName>
    </recommendedName>
</protein>
<gene>
    <name evidence="1" type="ORF">J2Z76_001051</name>
</gene>
<proteinExistence type="predicted"/>
<dbReference type="RefSeq" id="WP_209510931.1">
    <property type="nucleotide sequence ID" value="NZ_JAGGKS010000002.1"/>
</dbReference>
<dbReference type="Proteomes" id="UP001519342">
    <property type="component" value="Unassembled WGS sequence"/>
</dbReference>
<sequence length="263" mass="31444">MKKNLIVISIFLAGCIVFLCNQPKNYDIKIDNNIYKIVFKNNTLYLNNHYFKYKKLLQEKIIDFKFYDIDEDKNDEILVITKQNKKSIYGEYLVIYDTNLINQTIVVTEIYRQDFSNITPWKVDACNLDNDNDTDIFIGVNKDTVFYKDVRNRPFFYSWDGEKLYKKWQGSFFTDWDLVDITFGDYFNYGHDLAAVLEKNRNSEYRISLYNFTGFGFINITKSDIYKNVKCINTIRKDNVYKIVLTFNNSNKYNIIEMVPTRR</sequence>
<comment type="caution">
    <text evidence="1">The sequence shown here is derived from an EMBL/GenBank/DDBJ whole genome shotgun (WGS) entry which is preliminary data.</text>
</comment>
<dbReference type="InterPro" id="IPR028994">
    <property type="entry name" value="Integrin_alpha_N"/>
</dbReference>
<accession>A0ABS4GC04</accession>
<keyword evidence="2" id="KW-1185">Reference proteome</keyword>
<dbReference type="SUPFAM" id="SSF69318">
    <property type="entry name" value="Integrin alpha N-terminal domain"/>
    <property type="match status" value="1"/>
</dbReference>
<evidence type="ECO:0000313" key="2">
    <source>
        <dbReference type="Proteomes" id="UP001519342"/>
    </source>
</evidence>
<dbReference type="PROSITE" id="PS51257">
    <property type="entry name" value="PROKAR_LIPOPROTEIN"/>
    <property type="match status" value="1"/>
</dbReference>
<evidence type="ECO:0000313" key="1">
    <source>
        <dbReference type="EMBL" id="MBP1925194.1"/>
    </source>
</evidence>
<reference evidence="1 2" key="1">
    <citation type="submission" date="2021-03" db="EMBL/GenBank/DDBJ databases">
        <title>Genomic Encyclopedia of Type Strains, Phase IV (KMG-IV): sequencing the most valuable type-strain genomes for metagenomic binning, comparative biology and taxonomic classification.</title>
        <authorList>
            <person name="Goeker M."/>
        </authorList>
    </citation>
    <scope>NUCLEOTIDE SEQUENCE [LARGE SCALE GENOMIC DNA]</scope>
    <source>
        <strain evidence="1 2">DSM 24004</strain>
    </source>
</reference>
<evidence type="ECO:0008006" key="3">
    <source>
        <dbReference type="Google" id="ProtNLM"/>
    </source>
</evidence>
<dbReference type="EMBL" id="JAGGKS010000002">
    <property type="protein sequence ID" value="MBP1925194.1"/>
    <property type="molecule type" value="Genomic_DNA"/>
</dbReference>